<dbReference type="PROSITE" id="PS00041">
    <property type="entry name" value="HTH_ARAC_FAMILY_1"/>
    <property type="match status" value="1"/>
</dbReference>
<dbReference type="PROSITE" id="PS50110">
    <property type="entry name" value="RESPONSE_REGULATORY"/>
    <property type="match status" value="1"/>
</dbReference>
<organism evidence="11 12">
    <name type="scientific">Paenibacillus agricola</name>
    <dbReference type="NCBI Taxonomy" id="2716264"/>
    <lineage>
        <taxon>Bacteria</taxon>
        <taxon>Bacillati</taxon>
        <taxon>Bacillota</taxon>
        <taxon>Bacilli</taxon>
        <taxon>Bacillales</taxon>
        <taxon>Paenibacillaceae</taxon>
        <taxon>Paenibacillus</taxon>
    </lineage>
</organism>
<dbReference type="CDD" id="cd17536">
    <property type="entry name" value="REC_YesN-like"/>
    <property type="match status" value="1"/>
</dbReference>
<evidence type="ECO:0000256" key="3">
    <source>
        <dbReference type="ARBA" id="ARBA00022553"/>
    </source>
</evidence>
<dbReference type="InterPro" id="IPR018060">
    <property type="entry name" value="HTH_AraC"/>
</dbReference>
<gene>
    <name evidence="11" type="ORF">G9U52_34750</name>
</gene>
<dbReference type="InterPro" id="IPR051552">
    <property type="entry name" value="HptR"/>
</dbReference>
<evidence type="ECO:0000313" key="11">
    <source>
        <dbReference type="EMBL" id="NHN34904.1"/>
    </source>
</evidence>
<accession>A0ABX0JEM8</accession>
<sequence length="544" mass="63138">MWRIVIIDDDRKVLRGMKKIIPWVELKAELAGEAENGSDGLELIRSIRPDIVITDIYMPVMNGLEMLQQLRKEDIKSKMIILSGYTDFEYARQSLSLNVSDYLVKPVSVPTLLEVLRKVIQELEKEEKEQQELQGLLQTSDSYRPTMEKEYLKSLVTGAFEPHFRRMQETNANYFAENKFQILAVEIEDTKRSSEVSSSDIHLFRYAVANIVEELLQTKWPESSVLELYSRHVAILLRYPPNKDTMELSELCQLLIDNVLRFLDVSIRIGIGSVQHGIKNIANSTEEALSALVSMRSFILEETGVKVWENAKYNSQTSSVKFPRVKYYQEVADAIRQLQEERAIQLVKEFAVQWMHSKETGSEDVQRVAAELWAIFAFALNEAGYSLDELYLDAAVKMEIGTLQTPNHFVEWIDEKIRGICERLDSNGQNVKHKQAIDFIIQYIHEHYFEEIRLGDMADKVYLSRNYLSNLFRTAVGETFQDYITKVRMDKAKRLIMEGKHRIYEVAEKVGYRNVPYFTSMFKRQTGRNPTDLLKEPIPTKKQE</sequence>
<dbReference type="SMART" id="SM00448">
    <property type="entry name" value="REC"/>
    <property type="match status" value="1"/>
</dbReference>
<keyword evidence="7" id="KW-0804">Transcription</keyword>
<dbReference type="Pfam" id="PF12833">
    <property type="entry name" value="HTH_18"/>
    <property type="match status" value="1"/>
</dbReference>
<dbReference type="Pfam" id="PF00072">
    <property type="entry name" value="Response_reg"/>
    <property type="match status" value="1"/>
</dbReference>
<dbReference type="Gene3D" id="1.10.10.60">
    <property type="entry name" value="Homeodomain-like"/>
    <property type="match status" value="2"/>
</dbReference>
<keyword evidence="4" id="KW-0902">Two-component regulatory system</keyword>
<reference evidence="11" key="1">
    <citation type="submission" date="2020-03" db="EMBL/GenBank/DDBJ databases">
        <title>Draft sequencing of Paenibacilllus sp. S3N08.</title>
        <authorList>
            <person name="Kim D.-U."/>
        </authorList>
    </citation>
    <scope>NUCLEOTIDE SEQUENCE</scope>
    <source>
        <strain evidence="11">S3N08</strain>
    </source>
</reference>
<dbReference type="InterPro" id="IPR041522">
    <property type="entry name" value="CdaR_GGDEF"/>
</dbReference>
<proteinExistence type="predicted"/>
<evidence type="ECO:0000256" key="4">
    <source>
        <dbReference type="ARBA" id="ARBA00023012"/>
    </source>
</evidence>
<dbReference type="InterPro" id="IPR018062">
    <property type="entry name" value="HTH_AraC-typ_CS"/>
</dbReference>
<dbReference type="PANTHER" id="PTHR42713">
    <property type="entry name" value="HISTIDINE KINASE-RELATED"/>
    <property type="match status" value="1"/>
</dbReference>
<comment type="subcellular location">
    <subcellularLocation>
        <location evidence="1">Cytoplasm</location>
    </subcellularLocation>
</comment>
<evidence type="ECO:0000259" key="10">
    <source>
        <dbReference type="PROSITE" id="PS50110"/>
    </source>
</evidence>
<dbReference type="PANTHER" id="PTHR42713:SF3">
    <property type="entry name" value="TRANSCRIPTIONAL REGULATORY PROTEIN HPTR"/>
    <property type="match status" value="1"/>
</dbReference>
<feature type="domain" description="Response regulatory" evidence="10">
    <location>
        <begin position="3"/>
        <end position="120"/>
    </location>
</feature>
<evidence type="ECO:0000256" key="5">
    <source>
        <dbReference type="ARBA" id="ARBA00023015"/>
    </source>
</evidence>
<evidence type="ECO:0000256" key="6">
    <source>
        <dbReference type="ARBA" id="ARBA00023125"/>
    </source>
</evidence>
<keyword evidence="12" id="KW-1185">Reference proteome</keyword>
<dbReference type="InterPro" id="IPR011006">
    <property type="entry name" value="CheY-like_superfamily"/>
</dbReference>
<dbReference type="SUPFAM" id="SSF46689">
    <property type="entry name" value="Homeodomain-like"/>
    <property type="match status" value="2"/>
</dbReference>
<evidence type="ECO:0000313" key="12">
    <source>
        <dbReference type="Proteomes" id="UP001165962"/>
    </source>
</evidence>
<dbReference type="PROSITE" id="PS01124">
    <property type="entry name" value="HTH_ARAC_FAMILY_2"/>
    <property type="match status" value="1"/>
</dbReference>
<feature type="domain" description="HTH araC/xylS-type" evidence="9">
    <location>
        <begin position="438"/>
        <end position="536"/>
    </location>
</feature>
<dbReference type="RefSeq" id="WP_166156741.1">
    <property type="nucleotide sequence ID" value="NZ_JAAOIW010000024.1"/>
</dbReference>
<dbReference type="EMBL" id="JAAOIW010000024">
    <property type="protein sequence ID" value="NHN34904.1"/>
    <property type="molecule type" value="Genomic_DNA"/>
</dbReference>
<evidence type="ECO:0000259" key="9">
    <source>
        <dbReference type="PROSITE" id="PS01124"/>
    </source>
</evidence>
<keyword evidence="5" id="KW-0805">Transcription regulation</keyword>
<dbReference type="Pfam" id="PF17853">
    <property type="entry name" value="GGDEF_2"/>
    <property type="match status" value="1"/>
</dbReference>
<protein>
    <submittedName>
        <fullName evidence="11">Response regulator</fullName>
    </submittedName>
</protein>
<name>A0ABX0JEM8_9BACL</name>
<dbReference type="InterPro" id="IPR001789">
    <property type="entry name" value="Sig_transdc_resp-reg_receiver"/>
</dbReference>
<evidence type="ECO:0000256" key="7">
    <source>
        <dbReference type="ARBA" id="ARBA00023163"/>
    </source>
</evidence>
<dbReference type="Proteomes" id="UP001165962">
    <property type="component" value="Unassembled WGS sequence"/>
</dbReference>
<evidence type="ECO:0000256" key="8">
    <source>
        <dbReference type="PROSITE-ProRule" id="PRU00169"/>
    </source>
</evidence>
<keyword evidence="2" id="KW-0963">Cytoplasm</keyword>
<keyword evidence="6" id="KW-0238">DNA-binding</keyword>
<evidence type="ECO:0000256" key="2">
    <source>
        <dbReference type="ARBA" id="ARBA00022490"/>
    </source>
</evidence>
<dbReference type="SMART" id="SM00342">
    <property type="entry name" value="HTH_ARAC"/>
    <property type="match status" value="1"/>
</dbReference>
<evidence type="ECO:0000256" key="1">
    <source>
        <dbReference type="ARBA" id="ARBA00004496"/>
    </source>
</evidence>
<keyword evidence="3 8" id="KW-0597">Phosphoprotein</keyword>
<dbReference type="InterPro" id="IPR009057">
    <property type="entry name" value="Homeodomain-like_sf"/>
</dbReference>
<dbReference type="Gene3D" id="3.40.50.2300">
    <property type="match status" value="1"/>
</dbReference>
<dbReference type="SUPFAM" id="SSF52172">
    <property type="entry name" value="CheY-like"/>
    <property type="match status" value="1"/>
</dbReference>
<feature type="modified residue" description="4-aspartylphosphate" evidence="8">
    <location>
        <position position="55"/>
    </location>
</feature>
<comment type="caution">
    <text evidence="11">The sequence shown here is derived from an EMBL/GenBank/DDBJ whole genome shotgun (WGS) entry which is preliminary data.</text>
</comment>